<dbReference type="EMBL" id="CP104694">
    <property type="protein sequence ID" value="UXI69888.1"/>
    <property type="molecule type" value="Genomic_DNA"/>
</dbReference>
<evidence type="ECO:0000256" key="1">
    <source>
        <dbReference type="SAM" id="SignalP"/>
    </source>
</evidence>
<evidence type="ECO:0000313" key="2">
    <source>
        <dbReference type="EMBL" id="UXI69888.1"/>
    </source>
</evidence>
<protein>
    <recommendedName>
        <fullName evidence="4">Periplasmic heavy metal sensor</fullName>
    </recommendedName>
</protein>
<dbReference type="RefSeq" id="WP_261696840.1">
    <property type="nucleotide sequence ID" value="NZ_CP104694.1"/>
</dbReference>
<keyword evidence="3" id="KW-1185">Reference proteome</keyword>
<dbReference type="Proteomes" id="UP001064632">
    <property type="component" value="Chromosome"/>
</dbReference>
<feature type="signal peptide" evidence="1">
    <location>
        <begin position="1"/>
        <end position="21"/>
    </location>
</feature>
<gene>
    <name evidence="2" type="ORF">N4264_09755</name>
</gene>
<evidence type="ECO:0000313" key="3">
    <source>
        <dbReference type="Proteomes" id="UP001064632"/>
    </source>
</evidence>
<evidence type="ECO:0008006" key="4">
    <source>
        <dbReference type="Google" id="ProtNLM"/>
    </source>
</evidence>
<proteinExistence type="predicted"/>
<name>A0ABY6BIP6_9GAMM</name>
<accession>A0ABY6BIP6</accession>
<organism evidence="2 3">
    <name type="scientific">Tahibacter amnicola</name>
    <dbReference type="NCBI Taxonomy" id="2976241"/>
    <lineage>
        <taxon>Bacteria</taxon>
        <taxon>Pseudomonadati</taxon>
        <taxon>Pseudomonadota</taxon>
        <taxon>Gammaproteobacteria</taxon>
        <taxon>Lysobacterales</taxon>
        <taxon>Rhodanobacteraceae</taxon>
        <taxon>Tahibacter</taxon>
    </lineage>
</organism>
<reference evidence="2" key="1">
    <citation type="submission" date="2022-09" db="EMBL/GenBank/DDBJ databases">
        <title>Tahibacter sp. nov., isolated from a fresh water.</title>
        <authorList>
            <person name="Baek J.H."/>
            <person name="Lee J.K."/>
            <person name="Kim J.M."/>
            <person name="Jeon C.O."/>
        </authorList>
    </citation>
    <scope>NUCLEOTIDE SEQUENCE</scope>
    <source>
        <strain evidence="2">W38</strain>
    </source>
</reference>
<feature type="chain" id="PRO_5046289363" description="Periplasmic heavy metal sensor" evidence="1">
    <location>
        <begin position="22"/>
        <end position="151"/>
    </location>
</feature>
<sequence length="151" mass="16919">MKKRAALITSLLLGSALSVGAYASLPRPAMFAPPTASELGLEGPSATQWNQLRAELLALRNDARRDMQSRIDALDTLLDDQTADFRQFHATTEQAVDTYRQRSHALTLRMISFYEALTPAEQAMLRDAMRDRLDRLQRIRAAVQALTQDAF</sequence>
<keyword evidence="1" id="KW-0732">Signal</keyword>